<dbReference type="GO" id="GO:0035148">
    <property type="term" value="P:tube formation"/>
    <property type="evidence" value="ECO:0007669"/>
    <property type="project" value="TreeGrafter"/>
</dbReference>
<dbReference type="Proteomes" id="UP000681722">
    <property type="component" value="Unassembled WGS sequence"/>
</dbReference>
<evidence type="ECO:0000256" key="2">
    <source>
        <dbReference type="SAM" id="MobiDB-lite"/>
    </source>
</evidence>
<reference evidence="3" key="1">
    <citation type="submission" date="2021-02" db="EMBL/GenBank/DDBJ databases">
        <authorList>
            <person name="Nowell W R."/>
        </authorList>
    </citation>
    <scope>NUCLEOTIDE SEQUENCE</scope>
</reference>
<feature type="coiled-coil region" evidence="1">
    <location>
        <begin position="124"/>
        <end position="151"/>
    </location>
</feature>
<dbReference type="AlphaFoldDB" id="A0A813Y6A9"/>
<evidence type="ECO:0000256" key="1">
    <source>
        <dbReference type="SAM" id="Coils"/>
    </source>
</evidence>
<dbReference type="GO" id="GO:0007098">
    <property type="term" value="P:centrosome cycle"/>
    <property type="evidence" value="ECO:0007669"/>
    <property type="project" value="InterPro"/>
</dbReference>
<evidence type="ECO:0000313" key="3">
    <source>
        <dbReference type="EMBL" id="CAF0877103.1"/>
    </source>
</evidence>
<dbReference type="InterPro" id="IPR031887">
    <property type="entry name" value="SDCCAG8"/>
</dbReference>
<dbReference type="GO" id="GO:0005814">
    <property type="term" value="C:centriole"/>
    <property type="evidence" value="ECO:0007669"/>
    <property type="project" value="TreeGrafter"/>
</dbReference>
<dbReference type="Proteomes" id="UP000663829">
    <property type="component" value="Unassembled WGS sequence"/>
</dbReference>
<organism evidence="3 5">
    <name type="scientific">Didymodactylos carnosus</name>
    <dbReference type="NCBI Taxonomy" id="1234261"/>
    <lineage>
        <taxon>Eukaryota</taxon>
        <taxon>Metazoa</taxon>
        <taxon>Spiralia</taxon>
        <taxon>Gnathifera</taxon>
        <taxon>Rotifera</taxon>
        <taxon>Eurotatoria</taxon>
        <taxon>Bdelloidea</taxon>
        <taxon>Philodinida</taxon>
        <taxon>Philodinidae</taxon>
        <taxon>Didymodactylos</taxon>
    </lineage>
</organism>
<keyword evidence="5" id="KW-1185">Reference proteome</keyword>
<feature type="coiled-coil region" evidence="1">
    <location>
        <begin position="186"/>
        <end position="316"/>
    </location>
</feature>
<dbReference type="GO" id="GO:0001764">
    <property type="term" value="P:neuron migration"/>
    <property type="evidence" value="ECO:0007669"/>
    <property type="project" value="TreeGrafter"/>
</dbReference>
<evidence type="ECO:0000313" key="4">
    <source>
        <dbReference type="EMBL" id="CAF3663843.1"/>
    </source>
</evidence>
<feature type="compositionally biased region" description="Low complexity" evidence="2">
    <location>
        <begin position="22"/>
        <end position="38"/>
    </location>
</feature>
<accession>A0A813Y6A9</accession>
<dbReference type="Pfam" id="PF15964">
    <property type="entry name" value="CCCAP"/>
    <property type="match status" value="1"/>
</dbReference>
<comment type="caution">
    <text evidence="3">The sequence shown here is derived from an EMBL/GenBank/DDBJ whole genome shotgun (WGS) entry which is preliminary data.</text>
</comment>
<protein>
    <submittedName>
        <fullName evidence="3">Uncharacterized protein</fullName>
    </submittedName>
</protein>
<dbReference type="EMBL" id="CAJOBC010001211">
    <property type="protein sequence ID" value="CAF3663843.1"/>
    <property type="molecule type" value="Genomic_DNA"/>
</dbReference>
<evidence type="ECO:0000313" key="5">
    <source>
        <dbReference type="Proteomes" id="UP000663829"/>
    </source>
</evidence>
<dbReference type="PANTHER" id="PTHR34343">
    <property type="entry name" value="SEROLOGICALLY DEFINED COLON CANCER ANTIGEN 8"/>
    <property type="match status" value="1"/>
</dbReference>
<proteinExistence type="predicted"/>
<feature type="region of interest" description="Disordered" evidence="2">
    <location>
        <begin position="22"/>
        <end position="44"/>
    </location>
</feature>
<name>A0A813Y6A9_9BILA</name>
<dbReference type="OrthoDB" id="10252347at2759"/>
<sequence length="573" mass="66434">MSGGSGQTASAAEKLQLLLLQLDHAGSPSSPMQNSSLSKASKDTPKTDELVILLQASEEISHRLQNENVTLHNDITKLRSNVVALVEENNKLHEEIRTTFVSDMLRLVTADGERQATDKESQVVDLYAKKMRSIEIDLKDAKEKLAMYESVWQAPNDLMNCLKCGSPLPLDTGQNSEKYTNLVTENEANKRKVEQIQHKLEQSQIKENATLSKLQECIIIVEQSQFEKTEAIVEREQLKMELNETKQRLKNTIDDISNNIMGEKQAVERDCEQRINENVEAIKKLEEKCAQYEVTIDRLAREKTSLATDLDNWKNRIQRQEIDLSLTTDTVKLEIQKAMRERDQANSGAMKIRNDYEKLLSQSNQDTLQLRQQLNSVQNRSYEIENDLLNSKKYCLELTEETNRLTRESIMLKSVKQSLEKSREDNMDAIVVILRQREDDYRQTIENLEIDRKQSLSVLEDLVTKQNVILNKLRLYSKQLTTEIETILRQKNQLVEQITIENQELRMKLSNAYERLETTDVQLLKHNDTHIKLKERLIELNTKVKDYENMIDKLKAKDLMDYQQRLALISQRT</sequence>
<dbReference type="PANTHER" id="PTHR34343:SF1">
    <property type="entry name" value="SEROLOGICALLY DEFINED COLON CANCER ANTIGEN 8"/>
    <property type="match status" value="1"/>
</dbReference>
<keyword evidence="1" id="KW-0175">Coiled coil</keyword>
<feature type="coiled-coil region" evidence="1">
    <location>
        <begin position="477"/>
        <end position="557"/>
    </location>
</feature>
<dbReference type="EMBL" id="CAJNOQ010001211">
    <property type="protein sequence ID" value="CAF0877103.1"/>
    <property type="molecule type" value="Genomic_DNA"/>
</dbReference>
<dbReference type="GO" id="GO:0030010">
    <property type="term" value="P:establishment of cell polarity"/>
    <property type="evidence" value="ECO:0007669"/>
    <property type="project" value="TreeGrafter"/>
</dbReference>
<dbReference type="GO" id="GO:0005813">
    <property type="term" value="C:centrosome"/>
    <property type="evidence" value="ECO:0007669"/>
    <property type="project" value="InterPro"/>
</dbReference>
<gene>
    <name evidence="3" type="ORF">GPM918_LOCUS7410</name>
    <name evidence="4" type="ORF">SRO942_LOCUS7410</name>
</gene>